<protein>
    <submittedName>
        <fullName evidence="2">Helix-turn-helix domain-containing protein</fullName>
    </submittedName>
</protein>
<name>A0A5M6I6J6_9PROT</name>
<dbReference type="OrthoDB" id="26212at2"/>
<dbReference type="GO" id="GO:0003677">
    <property type="term" value="F:DNA binding"/>
    <property type="evidence" value="ECO:0007669"/>
    <property type="project" value="InterPro"/>
</dbReference>
<organism evidence="2 3">
    <name type="scientific">Roseospira marina</name>
    <dbReference type="NCBI Taxonomy" id="140057"/>
    <lineage>
        <taxon>Bacteria</taxon>
        <taxon>Pseudomonadati</taxon>
        <taxon>Pseudomonadota</taxon>
        <taxon>Alphaproteobacteria</taxon>
        <taxon>Rhodospirillales</taxon>
        <taxon>Rhodospirillaceae</taxon>
        <taxon>Roseospira</taxon>
    </lineage>
</organism>
<dbReference type="RefSeq" id="WP_150064161.1">
    <property type="nucleotide sequence ID" value="NZ_JACHII010000014.1"/>
</dbReference>
<proteinExistence type="predicted"/>
<evidence type="ECO:0000313" key="3">
    <source>
        <dbReference type="Proteomes" id="UP000324065"/>
    </source>
</evidence>
<sequence length="150" mass="16486">MNALAHISPPTAEDIDLARASGQALASIIHETGPVEFSVRRGDEESAVQLPIEAFDLLVNILGDMAAGRAVTLVPLDAELTTQQAADLLNVSRPYLNNLIDKGEIPHRKVGRHRRLRCQDIIDYKKRDDAARRAVLDSLAAEAQEYNMGY</sequence>
<dbReference type="AlphaFoldDB" id="A0A5M6I6J6"/>
<dbReference type="Pfam" id="PF12728">
    <property type="entry name" value="HTH_17"/>
    <property type="match status" value="1"/>
</dbReference>
<gene>
    <name evidence="2" type="ORF">F1188_19680</name>
</gene>
<feature type="domain" description="Helix-turn-helix" evidence="1">
    <location>
        <begin position="80"/>
        <end position="127"/>
    </location>
</feature>
<dbReference type="NCBIfam" id="TIGR01764">
    <property type="entry name" value="excise"/>
    <property type="match status" value="1"/>
</dbReference>
<dbReference type="InterPro" id="IPR010093">
    <property type="entry name" value="SinI_DNA-bd"/>
</dbReference>
<keyword evidence="3" id="KW-1185">Reference proteome</keyword>
<reference evidence="2 3" key="1">
    <citation type="submission" date="2019-09" db="EMBL/GenBank/DDBJ databases">
        <title>Genome sequence of Roseospira marina, one of the more divergent members of the non-sulfur purple photosynthetic bacterial family, the Rhodospirillaceae.</title>
        <authorList>
            <person name="Meyer T."/>
            <person name="Kyndt J."/>
        </authorList>
    </citation>
    <scope>NUCLEOTIDE SEQUENCE [LARGE SCALE GENOMIC DNA]</scope>
    <source>
        <strain evidence="2 3">DSM 15113</strain>
    </source>
</reference>
<accession>A0A5M6I6J6</accession>
<comment type="caution">
    <text evidence="2">The sequence shown here is derived from an EMBL/GenBank/DDBJ whole genome shotgun (WGS) entry which is preliminary data.</text>
</comment>
<dbReference type="Proteomes" id="UP000324065">
    <property type="component" value="Unassembled WGS sequence"/>
</dbReference>
<dbReference type="InterPro" id="IPR041657">
    <property type="entry name" value="HTH_17"/>
</dbReference>
<dbReference type="EMBL" id="VWPJ01000035">
    <property type="protein sequence ID" value="KAA5603497.1"/>
    <property type="molecule type" value="Genomic_DNA"/>
</dbReference>
<dbReference type="InterPro" id="IPR009061">
    <property type="entry name" value="DNA-bd_dom_put_sf"/>
</dbReference>
<dbReference type="SUPFAM" id="SSF46955">
    <property type="entry name" value="Putative DNA-binding domain"/>
    <property type="match status" value="1"/>
</dbReference>
<evidence type="ECO:0000313" key="2">
    <source>
        <dbReference type="EMBL" id="KAA5603497.1"/>
    </source>
</evidence>
<evidence type="ECO:0000259" key="1">
    <source>
        <dbReference type="Pfam" id="PF12728"/>
    </source>
</evidence>